<dbReference type="HOGENOM" id="CLU_290500_0_0_0"/>
<dbReference type="STRING" id="521674.Plim_4127"/>
<evidence type="ECO:0000313" key="4">
    <source>
        <dbReference type="EMBL" id="ADG69938.1"/>
    </source>
</evidence>
<reference evidence="4 5" key="1">
    <citation type="journal article" date="2010" name="Stand. Genomic Sci.">
        <title>Complete genome sequence of Planctomyces limnophilus type strain (Mu 290).</title>
        <authorList>
            <person name="Labutti K."/>
            <person name="Sikorski J."/>
            <person name="Schneider S."/>
            <person name="Nolan M."/>
            <person name="Lucas S."/>
            <person name="Glavina Del Rio T."/>
            <person name="Tice H."/>
            <person name="Cheng J.F."/>
            <person name="Goodwin L."/>
            <person name="Pitluck S."/>
            <person name="Liolios K."/>
            <person name="Ivanova N."/>
            <person name="Mavromatis K."/>
            <person name="Mikhailova N."/>
            <person name="Pati A."/>
            <person name="Chen A."/>
            <person name="Palaniappan K."/>
            <person name="Land M."/>
            <person name="Hauser L."/>
            <person name="Chang Y.J."/>
            <person name="Jeffries C.D."/>
            <person name="Tindall B.J."/>
            <person name="Rohde M."/>
            <person name="Goker M."/>
            <person name="Woyke T."/>
            <person name="Bristow J."/>
            <person name="Eisen J.A."/>
            <person name="Markowitz V."/>
            <person name="Hugenholtz P."/>
            <person name="Kyrpides N.C."/>
            <person name="Klenk H.P."/>
            <person name="Lapidus A."/>
        </authorList>
    </citation>
    <scope>NUCLEOTIDE SEQUENCE [LARGE SCALE GENOMIC DNA]</scope>
    <source>
        <strain evidence="5">ATCC 43296 / DSM 3776 / IFAM 1008 / 290</strain>
    </source>
</reference>
<dbReference type="OrthoDB" id="259859at2"/>
<dbReference type="eggNOG" id="COG0845">
    <property type="taxonomic scope" value="Bacteria"/>
</dbReference>
<feature type="region of interest" description="Disordered" evidence="1">
    <location>
        <begin position="596"/>
        <end position="639"/>
    </location>
</feature>
<keyword evidence="3" id="KW-0732">Signal</keyword>
<dbReference type="SUPFAM" id="SSF111369">
    <property type="entry name" value="HlyD-like secretion proteins"/>
    <property type="match status" value="1"/>
</dbReference>
<gene>
    <name evidence="4" type="ordered locus">Plim_4127</name>
</gene>
<name>D5SZ37_PLAL2</name>
<keyword evidence="2" id="KW-1133">Transmembrane helix</keyword>
<feature type="compositionally biased region" description="Pro residues" evidence="1">
    <location>
        <begin position="627"/>
        <end position="639"/>
    </location>
</feature>
<feature type="transmembrane region" description="Helical" evidence="2">
    <location>
        <begin position="646"/>
        <end position="667"/>
    </location>
</feature>
<dbReference type="RefSeq" id="WP_013112369.1">
    <property type="nucleotide sequence ID" value="NC_014148.1"/>
</dbReference>
<accession>D5SZ37</accession>
<dbReference type="Proteomes" id="UP000002220">
    <property type="component" value="Chromosome"/>
</dbReference>
<evidence type="ECO:0000256" key="3">
    <source>
        <dbReference type="SAM" id="SignalP"/>
    </source>
</evidence>
<feature type="region of interest" description="Disordered" evidence="1">
    <location>
        <begin position="268"/>
        <end position="359"/>
    </location>
</feature>
<keyword evidence="5" id="KW-1185">Reference proteome</keyword>
<dbReference type="EMBL" id="CP001744">
    <property type="protein sequence ID" value="ADG69938.1"/>
    <property type="molecule type" value="Genomic_DNA"/>
</dbReference>
<keyword evidence="2" id="KW-0812">Transmembrane</keyword>
<evidence type="ECO:0000256" key="1">
    <source>
        <dbReference type="SAM" id="MobiDB-lite"/>
    </source>
</evidence>
<dbReference type="AlphaFoldDB" id="D5SZ37"/>
<feature type="compositionally biased region" description="Basic and acidic residues" evidence="1">
    <location>
        <begin position="285"/>
        <end position="304"/>
    </location>
</feature>
<dbReference type="SUPFAM" id="SSF51126">
    <property type="entry name" value="Pectin lyase-like"/>
    <property type="match status" value="1"/>
</dbReference>
<feature type="compositionally biased region" description="Polar residues" evidence="1">
    <location>
        <begin position="271"/>
        <end position="284"/>
    </location>
</feature>
<proteinExistence type="predicted"/>
<feature type="compositionally biased region" description="Polar residues" evidence="1">
    <location>
        <begin position="325"/>
        <end position="339"/>
    </location>
</feature>
<dbReference type="InterPro" id="IPR011050">
    <property type="entry name" value="Pectin_lyase_fold/virulence"/>
</dbReference>
<feature type="signal peptide" evidence="3">
    <location>
        <begin position="1"/>
        <end position="17"/>
    </location>
</feature>
<dbReference type="eggNOG" id="COG0515">
    <property type="taxonomic scope" value="Bacteria"/>
</dbReference>
<dbReference type="Gene3D" id="2.40.50.100">
    <property type="match status" value="1"/>
</dbReference>
<organism evidence="4 5">
    <name type="scientific">Planctopirus limnophila (strain ATCC 43296 / DSM 3776 / IFAM 1008 / Mu 290)</name>
    <name type="common">Planctomyces limnophilus</name>
    <dbReference type="NCBI Taxonomy" id="521674"/>
    <lineage>
        <taxon>Bacteria</taxon>
        <taxon>Pseudomonadati</taxon>
        <taxon>Planctomycetota</taxon>
        <taxon>Planctomycetia</taxon>
        <taxon>Planctomycetales</taxon>
        <taxon>Planctomycetaceae</taxon>
        <taxon>Planctopirus</taxon>
    </lineage>
</organism>
<evidence type="ECO:0000313" key="5">
    <source>
        <dbReference type="Proteomes" id="UP000002220"/>
    </source>
</evidence>
<keyword evidence="2" id="KW-0472">Membrane</keyword>
<dbReference type="KEGG" id="plm:Plim_4127"/>
<evidence type="ECO:0000256" key="2">
    <source>
        <dbReference type="SAM" id="Phobius"/>
    </source>
</evidence>
<protein>
    <submittedName>
        <fullName evidence="4">Uncharacterized protein</fullName>
    </submittedName>
</protein>
<feature type="chain" id="PRO_5003076406" evidence="3">
    <location>
        <begin position="18"/>
        <end position="1053"/>
    </location>
</feature>
<sequence>MRLPFVMTFWLSFATVAAGQTPANPPENGTPFRSASTVSTAFGGQAETPSHIRPAAPLSRVQLRLRPFRETVVHAVHSGCVDSVSVKPGARAAAFVTLVSLDDRHQRLLVEKARAVEREYEILRDSAPDDLERAIRTERYEGARLARIAAEAEWAEMTYRAPFSGQIARLHVSDGQYVRAGETLLTIVDDSRFLFAFPFAKNLVQTGTRVSVSIAGESHIARVLTTRPLAEALPLLEKLLPGGGLAYAVVSNPQRSIQVGDRVAIPASPPLTDTGTVQTLAEANSRSEKVPEAHRPTTGGERDAAVAISPAANAQPVASDGVPPTNGSPTTGAETSPNLGGTGGSSATATGDTSGINAAPLPLDSEIQRLLAAADMTPEDMQAALDNLEVQLPPEAASQLGAVPEGLLQTLKIEGFPLDELLAAQGALGITPEQLGEIEALLTSYREELEREGLLDFASLGELADEALLKDLAEIEGMSEYLAFAAACRSISEHFQTDVQSILDERQLAQVQTLVSEVSGSEPGAINPLARMSLSEEQRQELAKTLKSNLSEASSVLKDLALKSIKGDTGKKLLRKIRDQHRERVYAALPPDVRDELAKTTRLPRRATPEPTKEASTSAIEEKTPPRKPPTRPAAPPPLPPEPIGLPIWIAGGVAVVVVAGGGVWFLRRRGSPETVVKPSKEKAKPSLALSVGPEQQHTTISSAITLAGERLRQTYADQLKSTEVTIEVAEGTYVEELLIDETFAGKLTIRAAADALVVIRPRGKLPALTVRSPGKIQLERLFFDAAAQATCLSLGLVGRSVELIGLRCSGFQRSGLEVLGAVTNEPAKLQLENCVFQANRRLTTAVSVGATGGEAMSRLELTISRCDFPGPMQQGIDLRVAVAELSVKGSVFNDTRLPVRITGPATVWNKIEVINNTFQASEAGISFVEVGQCDRRRRICVYQNLFISPTGPECHVDPAVGAANFGPMSDAMCNNWSTRPADFRVPGEYFIFQDGMRGVGDLEFESGLPGEPGYFVPLEGSSPTRSWRYRESEAWIGARGPLSSPDHPAGGR</sequence>
<feature type="compositionally biased region" description="Low complexity" evidence="1">
    <location>
        <begin position="345"/>
        <end position="355"/>
    </location>
</feature>